<dbReference type="VEuPathDB" id="FungiDB:AeMF1_010241"/>
<evidence type="ECO:0000313" key="3">
    <source>
        <dbReference type="EMBL" id="KAF0740592.1"/>
    </source>
</evidence>
<accession>A0A6G0XK79</accession>
<dbReference type="AlphaFoldDB" id="A0A6G0XK79"/>
<proteinExistence type="predicted"/>
<evidence type="ECO:0000256" key="1">
    <source>
        <dbReference type="SAM" id="Coils"/>
    </source>
</evidence>
<organism evidence="3 4">
    <name type="scientific">Aphanomyces euteiches</name>
    <dbReference type="NCBI Taxonomy" id="100861"/>
    <lineage>
        <taxon>Eukaryota</taxon>
        <taxon>Sar</taxon>
        <taxon>Stramenopiles</taxon>
        <taxon>Oomycota</taxon>
        <taxon>Saprolegniomycetes</taxon>
        <taxon>Saprolegniales</taxon>
        <taxon>Verrucalvaceae</taxon>
        <taxon>Aphanomyces</taxon>
    </lineage>
</organism>
<dbReference type="SUPFAM" id="SSF161270">
    <property type="entry name" value="PspA lactotransferrin-binding region"/>
    <property type="match status" value="1"/>
</dbReference>
<keyword evidence="1" id="KW-0175">Coiled coil</keyword>
<evidence type="ECO:0000313" key="4">
    <source>
        <dbReference type="Proteomes" id="UP000481153"/>
    </source>
</evidence>
<gene>
    <name evidence="3" type="ORF">Ae201684_003969</name>
</gene>
<name>A0A6G0XK79_9STRA</name>
<reference evidence="3 4" key="1">
    <citation type="submission" date="2019-07" db="EMBL/GenBank/DDBJ databases">
        <title>Genomics analysis of Aphanomyces spp. identifies a new class of oomycete effector associated with host adaptation.</title>
        <authorList>
            <person name="Gaulin E."/>
        </authorList>
    </citation>
    <scope>NUCLEOTIDE SEQUENCE [LARGE SCALE GENOMIC DNA]</scope>
    <source>
        <strain evidence="3 4">ATCC 201684</strain>
    </source>
</reference>
<sequence>MGPRMSEAQRHFRIYRFLKMQYQDMQPIDMDRLFWMAITHQGVVKQQAERINEAMDNLERCKQDLEAAHSKIHEQAQDIVVMADCITDLNDRQQTRVQQTDLEMTQLREQVSTLTSELRVLKTNMTESDMAANRDKRQVSALTAELSVAKSLVAAKEMETSQLHDDLAAVTAELSALKLELLEASNSHKTFDDKTLALQDNKTLVLQDNKTLVLQDDKTLVPQDNSILDPKDDQVPHTSA</sequence>
<feature type="compositionally biased region" description="Basic and acidic residues" evidence="2">
    <location>
        <begin position="229"/>
        <end position="240"/>
    </location>
</feature>
<dbReference type="EMBL" id="VJMJ01000048">
    <property type="protein sequence ID" value="KAF0740592.1"/>
    <property type="molecule type" value="Genomic_DNA"/>
</dbReference>
<evidence type="ECO:0000256" key="2">
    <source>
        <dbReference type="SAM" id="MobiDB-lite"/>
    </source>
</evidence>
<dbReference type="Proteomes" id="UP000481153">
    <property type="component" value="Unassembled WGS sequence"/>
</dbReference>
<keyword evidence="4" id="KW-1185">Reference proteome</keyword>
<feature type="coiled-coil region" evidence="1">
    <location>
        <begin position="44"/>
        <end position="124"/>
    </location>
</feature>
<protein>
    <submittedName>
        <fullName evidence="3">Uncharacterized protein</fullName>
    </submittedName>
</protein>
<feature type="region of interest" description="Disordered" evidence="2">
    <location>
        <begin position="219"/>
        <end position="240"/>
    </location>
</feature>
<comment type="caution">
    <text evidence="3">The sequence shown here is derived from an EMBL/GenBank/DDBJ whole genome shotgun (WGS) entry which is preliminary data.</text>
</comment>